<feature type="domain" description="Hflx-type G" evidence="8">
    <location>
        <begin position="254"/>
        <end position="423"/>
    </location>
</feature>
<evidence type="ECO:0000313" key="10">
    <source>
        <dbReference type="Proteomes" id="UP000526734"/>
    </source>
</evidence>
<feature type="compositionally biased region" description="Gly residues" evidence="7">
    <location>
        <begin position="197"/>
        <end position="210"/>
    </location>
</feature>
<dbReference type="PANTHER" id="PTHR10229">
    <property type="entry name" value="GTP-BINDING PROTEIN HFLX"/>
    <property type="match status" value="1"/>
</dbReference>
<dbReference type="Gene3D" id="6.10.250.2860">
    <property type="match status" value="1"/>
</dbReference>
<dbReference type="AlphaFoldDB" id="A0A7W3ZAC1"/>
<dbReference type="GO" id="GO:0043022">
    <property type="term" value="F:ribosome binding"/>
    <property type="evidence" value="ECO:0007669"/>
    <property type="project" value="TreeGrafter"/>
</dbReference>
<dbReference type="SUPFAM" id="SSF52540">
    <property type="entry name" value="P-loop containing nucleoside triphosphate hydrolases"/>
    <property type="match status" value="1"/>
</dbReference>
<evidence type="ECO:0000256" key="2">
    <source>
        <dbReference type="ARBA" id="ARBA00022723"/>
    </source>
</evidence>
<dbReference type="Gene3D" id="3.40.50.300">
    <property type="entry name" value="P-loop containing nucleotide triphosphate hydrolases"/>
    <property type="match status" value="1"/>
</dbReference>
<dbReference type="InterPro" id="IPR006073">
    <property type="entry name" value="GTP-bd"/>
</dbReference>
<comment type="function">
    <text evidence="6">GTPase that associates with the 50S ribosomal subunit and may have a role during protein synthesis or ribosome biogenesis.</text>
</comment>
<name>A0A7W3ZAC1_9PSEU</name>
<evidence type="ECO:0000256" key="5">
    <source>
        <dbReference type="ARBA" id="ARBA00023134"/>
    </source>
</evidence>
<comment type="subunit">
    <text evidence="6">Monomer. Associates with the 50S ribosomal subunit.</text>
</comment>
<comment type="similarity">
    <text evidence="6">Belongs to the TRAFAC class OBG-HflX-like GTPase superfamily. HflX GTPase family.</text>
</comment>
<dbReference type="EMBL" id="JACGZW010000003">
    <property type="protein sequence ID" value="MBB1153732.1"/>
    <property type="molecule type" value="Genomic_DNA"/>
</dbReference>
<keyword evidence="1 6" id="KW-0963">Cytoplasm</keyword>
<evidence type="ECO:0000256" key="7">
    <source>
        <dbReference type="SAM" id="MobiDB-lite"/>
    </source>
</evidence>
<evidence type="ECO:0000256" key="4">
    <source>
        <dbReference type="ARBA" id="ARBA00022842"/>
    </source>
</evidence>
<gene>
    <name evidence="6 9" type="primary">hflX</name>
    <name evidence="9" type="ORF">H4281_11370</name>
</gene>
<dbReference type="GO" id="GO:0003924">
    <property type="term" value="F:GTPase activity"/>
    <property type="evidence" value="ECO:0007669"/>
    <property type="project" value="UniProtKB-UniRule"/>
</dbReference>
<dbReference type="InterPro" id="IPR025121">
    <property type="entry name" value="GTPase_HflX_N"/>
</dbReference>
<proteinExistence type="inferred from homology"/>
<dbReference type="Pfam" id="PF16360">
    <property type="entry name" value="GTP-bdg_M"/>
    <property type="match status" value="1"/>
</dbReference>
<dbReference type="PIRSF" id="PIRSF006809">
    <property type="entry name" value="GTP-binding_hflX_prd"/>
    <property type="match status" value="1"/>
</dbReference>
<organism evidence="9 10">
    <name type="scientific">Amycolatopsis dendrobii</name>
    <dbReference type="NCBI Taxonomy" id="2760662"/>
    <lineage>
        <taxon>Bacteria</taxon>
        <taxon>Bacillati</taxon>
        <taxon>Actinomycetota</taxon>
        <taxon>Actinomycetes</taxon>
        <taxon>Pseudonocardiales</taxon>
        <taxon>Pseudonocardiaceae</taxon>
        <taxon>Amycolatopsis</taxon>
    </lineage>
</organism>
<dbReference type="HAMAP" id="MF_00900">
    <property type="entry name" value="GTPase_HflX"/>
    <property type="match status" value="1"/>
</dbReference>
<keyword evidence="4" id="KW-0460">Magnesium</keyword>
<dbReference type="RefSeq" id="WP_182890816.1">
    <property type="nucleotide sequence ID" value="NZ_JACGZW010000003.1"/>
</dbReference>
<keyword evidence="3 6" id="KW-0547">Nucleotide-binding</keyword>
<dbReference type="CDD" id="cd01878">
    <property type="entry name" value="HflX"/>
    <property type="match status" value="1"/>
</dbReference>
<dbReference type="PANTHER" id="PTHR10229:SF0">
    <property type="entry name" value="GTP-BINDING PROTEIN 6-RELATED"/>
    <property type="match status" value="1"/>
</dbReference>
<accession>A0A7W3ZAC1</accession>
<evidence type="ECO:0000313" key="9">
    <source>
        <dbReference type="EMBL" id="MBB1153732.1"/>
    </source>
</evidence>
<keyword evidence="10" id="KW-1185">Reference proteome</keyword>
<evidence type="ECO:0000256" key="1">
    <source>
        <dbReference type="ARBA" id="ARBA00022490"/>
    </source>
</evidence>
<comment type="subcellular location">
    <subcellularLocation>
        <location evidence="6">Cytoplasm</location>
    </subcellularLocation>
    <text evidence="6">May associate with membranes.</text>
</comment>
<sequence>MTEQTHEDFYDDNDPYDPSVGEMELEDRASLRRVAGLSTELEDITEVEYRQLRLERVVLVGVWTEGTAQQSEASLAELARLAETAGSEVLEGLVQRRQKPDPATYVGSGKVRELRDVVVATGADTVICDGELSPGQLRQLEEKVKVKVIDRTALILDIFAQHARSKEGKAQVELAQLQYLVPRLRGWGSALSRQAGGRAGGANGGVGLRGPGETKLETDRRRISKRVAKLRREIAAMDTIRETKRGKRVANEVPSVAIVGYTNAGKSSLLNALTGAGVLVEDALFATLDPTTRRAQTADGRTFTLTDTVGFVRHLPHQLVDAFRSTLEEAADADLLVHVVDGSDAAPEDQVNAVREVLAEITRSRKEPLPPELLVINKADAADDVTLARLRHALPGSVQISARTGSGVADLAEVLAERLPRAETVIDVLVPYSRGELVSRAHAEGEVLEEEHVADGTRLQVRVRPDLAAALRAFETNASAL</sequence>
<dbReference type="Pfam" id="PF01926">
    <property type="entry name" value="MMR_HSR1"/>
    <property type="match status" value="1"/>
</dbReference>
<comment type="caution">
    <text evidence="9">The sequence shown here is derived from an EMBL/GenBank/DDBJ whole genome shotgun (WGS) entry which is preliminary data.</text>
</comment>
<reference evidence="9 10" key="1">
    <citation type="submission" date="2020-08" db="EMBL/GenBank/DDBJ databases">
        <title>Amycolatopsis sp. nov. DR6-1 isolated from Dendrobium heterocarpum.</title>
        <authorList>
            <person name="Tedsree N."/>
            <person name="Kuncharoen N."/>
            <person name="Likhitwitayawuid K."/>
            <person name="Tanasupawat S."/>
        </authorList>
    </citation>
    <scope>NUCLEOTIDE SEQUENCE [LARGE SCALE GENOMIC DNA]</scope>
    <source>
        <strain evidence="9 10">DR6-1</strain>
    </source>
</reference>
<dbReference type="GO" id="GO:0005737">
    <property type="term" value="C:cytoplasm"/>
    <property type="evidence" value="ECO:0007669"/>
    <property type="project" value="UniProtKB-SubCell"/>
</dbReference>
<dbReference type="Proteomes" id="UP000526734">
    <property type="component" value="Unassembled WGS sequence"/>
</dbReference>
<evidence type="ECO:0000256" key="3">
    <source>
        <dbReference type="ARBA" id="ARBA00022741"/>
    </source>
</evidence>
<evidence type="ECO:0000256" key="6">
    <source>
        <dbReference type="HAMAP-Rule" id="MF_00900"/>
    </source>
</evidence>
<keyword evidence="5 6" id="KW-0342">GTP-binding</keyword>
<feature type="region of interest" description="Disordered" evidence="7">
    <location>
        <begin position="195"/>
        <end position="218"/>
    </location>
</feature>
<dbReference type="GO" id="GO:0005525">
    <property type="term" value="F:GTP binding"/>
    <property type="evidence" value="ECO:0007669"/>
    <property type="project" value="UniProtKB-UniRule"/>
</dbReference>
<dbReference type="PRINTS" id="PR00326">
    <property type="entry name" value="GTP1OBG"/>
</dbReference>
<dbReference type="Gene3D" id="3.40.50.11060">
    <property type="entry name" value="GTPase HflX, N-terminal domain"/>
    <property type="match status" value="1"/>
</dbReference>
<keyword evidence="2" id="KW-0479">Metal-binding</keyword>
<dbReference type="InterPro" id="IPR042108">
    <property type="entry name" value="GTPase_HflX_N_sf"/>
</dbReference>
<dbReference type="Pfam" id="PF13167">
    <property type="entry name" value="GTP-bdg_N"/>
    <property type="match status" value="1"/>
</dbReference>
<dbReference type="InterPro" id="IPR030394">
    <property type="entry name" value="G_HFLX_dom"/>
</dbReference>
<dbReference type="InterPro" id="IPR016496">
    <property type="entry name" value="GTPase_HflX"/>
</dbReference>
<dbReference type="InterPro" id="IPR027417">
    <property type="entry name" value="P-loop_NTPase"/>
</dbReference>
<dbReference type="PROSITE" id="PS51705">
    <property type="entry name" value="G_HFLX"/>
    <property type="match status" value="1"/>
</dbReference>
<dbReference type="FunFam" id="3.40.50.11060:FF:000001">
    <property type="entry name" value="GTPase HflX"/>
    <property type="match status" value="1"/>
</dbReference>
<evidence type="ECO:0000259" key="8">
    <source>
        <dbReference type="PROSITE" id="PS51705"/>
    </source>
</evidence>
<feature type="region of interest" description="Disordered" evidence="7">
    <location>
        <begin position="1"/>
        <end position="21"/>
    </location>
</feature>
<protein>
    <recommendedName>
        <fullName evidence="6">GTPase HflX</fullName>
    </recommendedName>
    <alternativeName>
        <fullName evidence="6">GTP-binding protein HflX</fullName>
    </alternativeName>
</protein>
<dbReference type="NCBIfam" id="TIGR03156">
    <property type="entry name" value="GTP_HflX"/>
    <property type="match status" value="1"/>
</dbReference>
<dbReference type="InterPro" id="IPR032305">
    <property type="entry name" value="GTP-bd_M"/>
</dbReference>
<dbReference type="GO" id="GO:0046872">
    <property type="term" value="F:metal ion binding"/>
    <property type="evidence" value="ECO:0007669"/>
    <property type="project" value="UniProtKB-KW"/>
</dbReference>